<dbReference type="EMBL" id="JNBR01001214">
    <property type="protein sequence ID" value="OQR88561.1"/>
    <property type="molecule type" value="Genomic_DNA"/>
</dbReference>
<dbReference type="Proteomes" id="UP000243579">
    <property type="component" value="Unassembled WGS sequence"/>
</dbReference>
<reference evidence="10 11" key="1">
    <citation type="journal article" date="2014" name="Genome Biol. Evol.">
        <title>The secreted proteins of Achlya hypogyna and Thraustotheca clavata identify the ancestral oomycete secretome and reveal gene acquisitions by horizontal gene transfer.</title>
        <authorList>
            <person name="Misner I."/>
            <person name="Blouin N."/>
            <person name="Leonard G."/>
            <person name="Richards T.A."/>
            <person name="Lane C.E."/>
        </authorList>
    </citation>
    <scope>NUCLEOTIDE SEQUENCE [LARGE SCALE GENOMIC DNA]</scope>
    <source>
        <strain evidence="10 11">ATCC 48635</strain>
    </source>
</reference>
<feature type="domain" description="Peptidase S8/S53" evidence="9">
    <location>
        <begin position="174"/>
        <end position="476"/>
    </location>
</feature>
<dbReference type="InterPro" id="IPR023828">
    <property type="entry name" value="Peptidase_S8_Ser-AS"/>
</dbReference>
<feature type="active site" description="Charge relay system" evidence="7 8">
    <location>
        <position position="183"/>
    </location>
</feature>
<evidence type="ECO:0000313" key="10">
    <source>
        <dbReference type="EMBL" id="OQR88561.1"/>
    </source>
</evidence>
<evidence type="ECO:0000259" key="9">
    <source>
        <dbReference type="Pfam" id="PF00082"/>
    </source>
</evidence>
<proteinExistence type="inferred from homology"/>
<dbReference type="PROSITE" id="PS00138">
    <property type="entry name" value="SUBTILASE_SER"/>
    <property type="match status" value="1"/>
</dbReference>
<dbReference type="PANTHER" id="PTHR43806">
    <property type="entry name" value="PEPTIDASE S8"/>
    <property type="match status" value="1"/>
</dbReference>
<dbReference type="InterPro" id="IPR000209">
    <property type="entry name" value="Peptidase_S8/S53_dom"/>
</dbReference>
<keyword evidence="3 8" id="KW-0378">Hydrolase</keyword>
<dbReference type="PROSITE" id="PS51892">
    <property type="entry name" value="SUBTILASE"/>
    <property type="match status" value="1"/>
</dbReference>
<keyword evidence="11" id="KW-1185">Reference proteome</keyword>
<dbReference type="STRING" id="1202772.A0A1V9YSF9"/>
<dbReference type="EC" id="3.4.21.62" evidence="6"/>
<dbReference type="SUPFAM" id="SSF52743">
    <property type="entry name" value="Subtilisin-like"/>
    <property type="match status" value="1"/>
</dbReference>
<comment type="similarity">
    <text evidence="1 8">Belongs to the peptidase S8 family.</text>
</comment>
<gene>
    <name evidence="10" type="ORF">ACHHYP_06749</name>
</gene>
<organism evidence="10 11">
    <name type="scientific">Achlya hypogyna</name>
    <name type="common">Oomycete</name>
    <name type="synonym">Protoachlya hypogyna</name>
    <dbReference type="NCBI Taxonomy" id="1202772"/>
    <lineage>
        <taxon>Eukaryota</taxon>
        <taxon>Sar</taxon>
        <taxon>Stramenopiles</taxon>
        <taxon>Oomycota</taxon>
        <taxon>Saprolegniomycetes</taxon>
        <taxon>Saprolegniales</taxon>
        <taxon>Achlyaceae</taxon>
        <taxon>Achlya</taxon>
    </lineage>
</organism>
<feature type="active site" description="Charge relay system" evidence="7 8">
    <location>
        <position position="401"/>
    </location>
</feature>
<dbReference type="Gene3D" id="3.40.50.200">
    <property type="entry name" value="Peptidase S8/S53 domain"/>
    <property type="match status" value="1"/>
</dbReference>
<protein>
    <recommendedName>
        <fullName evidence="6">subtilisin</fullName>
        <ecNumber evidence="6">3.4.21.62</ecNumber>
    </recommendedName>
</protein>
<name>A0A1V9YSF9_ACHHY</name>
<dbReference type="GO" id="GO:0006508">
    <property type="term" value="P:proteolysis"/>
    <property type="evidence" value="ECO:0007669"/>
    <property type="project" value="UniProtKB-KW"/>
</dbReference>
<dbReference type="Pfam" id="PF00082">
    <property type="entry name" value="Peptidase_S8"/>
    <property type="match status" value="1"/>
</dbReference>
<accession>A0A1V9YSF9</accession>
<keyword evidence="4 8" id="KW-0720">Serine protease</keyword>
<dbReference type="AlphaFoldDB" id="A0A1V9YSF9"/>
<sequence length="522" mass="56033">MKTLYFCYFMLSLNASVRFVVALLACVAIVSAKIMPHVHRHLATYGSMDIFIKFRSHREVLASVTSTPAMPGHREAIVMTLQKHAGSTQKAALALLREHETQSFWITSSAVVRNASSAIIAALALLEDVVAVEPVHEIELDKVLQGDEDNVPSKRVEWGIAVVGAPAVWPKTNGSGVIVGSIDTGVRHSHEALRDNWRRHRGWFDPYNQTQVPSDDTGHGTHTTGTMVGRHGIGIAPGAQWIACKGLLQGKGTSPALLSCAQFMLCPTYADGSHPDCTAGADVVNNSWGGAKFHPWFEDAVAAWHKAGVTPVFSIGNHGPSCGTAGNPGGYPNVLSVGAIGSPTNDPTQLAHFSAKGPARYIDRYGVATTLVQPLLVAPGFFIRSAKHTTDRRYVNMAGTSMAAPHVSGVVALLKSLHPSIQYDEIRALLTTSSERSSLQSEPSIWLLPKNKTAPGAKDCNGTLDSTWPNNRYGYGRVDVVRAISKLPVPSLSRLSLFKATPVNVSLETTMVSTDYPGDEAH</sequence>
<evidence type="ECO:0000256" key="3">
    <source>
        <dbReference type="ARBA" id="ARBA00022801"/>
    </source>
</evidence>
<comment type="catalytic activity">
    <reaction evidence="5">
        <text>Hydrolysis of proteins with broad specificity for peptide bonds, and a preference for a large uncharged residue in P1. Hydrolyzes peptide amides.</text>
        <dbReference type="EC" id="3.4.21.62"/>
    </reaction>
</comment>
<dbReference type="InterPro" id="IPR050131">
    <property type="entry name" value="Peptidase_S8_subtilisin-like"/>
</dbReference>
<evidence type="ECO:0000256" key="7">
    <source>
        <dbReference type="PIRSR" id="PIRSR615500-1"/>
    </source>
</evidence>
<evidence type="ECO:0000313" key="11">
    <source>
        <dbReference type="Proteomes" id="UP000243579"/>
    </source>
</evidence>
<evidence type="ECO:0000256" key="8">
    <source>
        <dbReference type="PROSITE-ProRule" id="PRU01240"/>
    </source>
</evidence>
<dbReference type="OrthoDB" id="1911066at2759"/>
<dbReference type="InterPro" id="IPR015500">
    <property type="entry name" value="Peptidase_S8_subtilisin-rel"/>
</dbReference>
<dbReference type="GO" id="GO:0004252">
    <property type="term" value="F:serine-type endopeptidase activity"/>
    <property type="evidence" value="ECO:0007669"/>
    <property type="project" value="UniProtKB-UniRule"/>
</dbReference>
<dbReference type="PRINTS" id="PR00723">
    <property type="entry name" value="SUBTILISIN"/>
</dbReference>
<dbReference type="InterPro" id="IPR036852">
    <property type="entry name" value="Peptidase_S8/S53_dom_sf"/>
</dbReference>
<keyword evidence="2 8" id="KW-0645">Protease</keyword>
<evidence type="ECO:0000256" key="6">
    <source>
        <dbReference type="ARBA" id="ARBA00023619"/>
    </source>
</evidence>
<evidence type="ECO:0000256" key="5">
    <source>
        <dbReference type="ARBA" id="ARBA00023529"/>
    </source>
</evidence>
<evidence type="ECO:0000256" key="4">
    <source>
        <dbReference type="ARBA" id="ARBA00022825"/>
    </source>
</evidence>
<evidence type="ECO:0000256" key="1">
    <source>
        <dbReference type="ARBA" id="ARBA00011073"/>
    </source>
</evidence>
<feature type="active site" description="Charge relay system" evidence="7 8">
    <location>
        <position position="219"/>
    </location>
</feature>
<comment type="caution">
    <text evidence="10">The sequence shown here is derived from an EMBL/GenBank/DDBJ whole genome shotgun (WGS) entry which is preliminary data.</text>
</comment>
<evidence type="ECO:0000256" key="2">
    <source>
        <dbReference type="ARBA" id="ARBA00022670"/>
    </source>
</evidence>
<dbReference type="PANTHER" id="PTHR43806:SF67">
    <property type="entry name" value="EGF-LIKE DOMAIN-CONTAINING PROTEIN"/>
    <property type="match status" value="1"/>
</dbReference>